<evidence type="ECO:0000313" key="2">
    <source>
        <dbReference type="Proteomes" id="UP000009081"/>
    </source>
</evidence>
<proteinExistence type="predicted"/>
<sequence length="99" mass="11031">MDYPFGLSRFIEAQRGSYDQALAELRAGEKRSHWMWFIFPQLAGLGMSAMAQHYAISGLDEARAYLQHPVLGERLRTCTAAVNAVTGGPRIRCSARPMT</sequence>
<organism evidence="1 2">
    <name type="scientific">Methylorubrum extorquens (strain ATCC 14718 / DSM 1338 / JCM 2805 / NCIMB 9133 / AM1)</name>
    <name type="common">Methylobacterium extorquens</name>
    <dbReference type="NCBI Taxonomy" id="272630"/>
    <lineage>
        <taxon>Bacteria</taxon>
        <taxon>Pseudomonadati</taxon>
        <taxon>Pseudomonadota</taxon>
        <taxon>Alphaproteobacteria</taxon>
        <taxon>Hyphomicrobiales</taxon>
        <taxon>Methylobacteriaceae</taxon>
        <taxon>Methylorubrum</taxon>
    </lineage>
</organism>
<dbReference type="EMBL" id="CP001513">
    <property type="protein sequence ID" value="ACS44144.1"/>
    <property type="molecule type" value="Genomic_DNA"/>
</dbReference>
<name>C5B6R2_METEA</name>
<dbReference type="KEGG" id="mea:Mex_p20002"/>
<geneLocation type="plasmid" evidence="1 2">
    <name>p2META1</name>
</geneLocation>
<dbReference type="SUPFAM" id="SSF140736">
    <property type="entry name" value="Rv1873-like"/>
    <property type="match status" value="1"/>
</dbReference>
<protein>
    <recommendedName>
        <fullName evidence="3">Calpastatin</fullName>
    </recommendedName>
</protein>
<reference evidence="1 2" key="1">
    <citation type="journal article" date="2009" name="PLoS ONE">
        <title>Methylobacterium genome sequences: a reference blueprint to investigate microbial metabolism of C1 compounds from natural and industrial sources.</title>
        <authorList>
            <person name="Vuilleumier S."/>
            <person name="Chistoserdova L."/>
            <person name="Lee M.-C."/>
            <person name="Bringel F."/>
            <person name="Lajus A."/>
            <person name="Zhou Y."/>
            <person name="Gourion B."/>
            <person name="Barbe V."/>
            <person name="Chang J."/>
            <person name="Cruveiller S."/>
            <person name="Dossat C."/>
            <person name="Gillett W."/>
            <person name="Gruffaz C."/>
            <person name="Haugen E."/>
            <person name="Hourcade E."/>
            <person name="Levy R."/>
            <person name="Mangenot S."/>
            <person name="Muller E."/>
            <person name="Nadalig T."/>
            <person name="Pagni M."/>
            <person name="Penny C."/>
            <person name="Peyraud R."/>
            <person name="Robinson D.G."/>
            <person name="Roche D."/>
            <person name="Rouy Z."/>
            <person name="Saenampechek C."/>
            <person name="Salvignol G."/>
            <person name="Vallenet D."/>
            <person name="Wu Z."/>
            <person name="Marx C.J."/>
            <person name="Vorholt J.A."/>
            <person name="Olson M.V."/>
            <person name="Kaul R."/>
            <person name="Weissenbach J."/>
            <person name="Medigue C."/>
            <person name="Lidstrom M.E."/>
        </authorList>
    </citation>
    <scope>NUCLEOTIDE SEQUENCE [LARGE SCALE GENOMIC DNA]</scope>
    <source>
        <strain evidence="2">ATCC 14718 / DSM 1338 / JCM 2805 / NCIMB 9133 / AM1</strain>
    </source>
</reference>
<dbReference type="InterPro" id="IPR036287">
    <property type="entry name" value="Rv1873-like_sf"/>
</dbReference>
<evidence type="ECO:0000313" key="1">
    <source>
        <dbReference type="EMBL" id="ACS44144.1"/>
    </source>
</evidence>
<keyword evidence="2" id="KW-1185">Reference proteome</keyword>
<evidence type="ECO:0008006" key="3">
    <source>
        <dbReference type="Google" id="ProtNLM"/>
    </source>
</evidence>
<keyword evidence="1" id="KW-0614">Plasmid</keyword>
<dbReference type="InterPro" id="IPR014937">
    <property type="entry name" value="DUF1810"/>
</dbReference>
<dbReference type="Gene3D" id="1.25.40.380">
    <property type="entry name" value="Protein of unknown function DUF1810"/>
    <property type="match status" value="1"/>
</dbReference>
<dbReference type="Pfam" id="PF08837">
    <property type="entry name" value="DUF1810"/>
    <property type="match status" value="1"/>
</dbReference>
<dbReference type="AlphaFoldDB" id="C5B6R2"/>
<dbReference type="Proteomes" id="UP000009081">
    <property type="component" value="Plasmid p2META1"/>
</dbReference>
<dbReference type="HOGENOM" id="CLU_2317044_0_0_5"/>
<accession>C5B6R2</accession>
<gene>
    <name evidence="1" type="ordered locus">MexAM1_p2METAp0002</name>
</gene>